<dbReference type="CDD" id="cd07723">
    <property type="entry name" value="hydroxyacylglutathione_hydrolase_MBL-fold"/>
    <property type="match status" value="1"/>
</dbReference>
<dbReference type="EC" id="3.1.2.6" evidence="7"/>
<protein>
    <recommendedName>
        <fullName evidence="7">Hydroxyacylglutathione hydrolase</fullName>
        <ecNumber evidence="7">3.1.2.6</ecNumber>
    </recommendedName>
    <alternativeName>
        <fullName evidence="7">Glyoxalase II</fullName>
        <shortName evidence="7">Glx II</shortName>
    </alternativeName>
</protein>
<feature type="binding site" evidence="7">
    <location>
        <position position="170"/>
    </location>
    <ligand>
        <name>Zn(2+)</name>
        <dbReference type="ChEBI" id="CHEBI:29105"/>
        <label>2</label>
    </ligand>
</feature>
<feature type="binding site" evidence="7">
    <location>
        <position position="115"/>
    </location>
    <ligand>
        <name>Zn(2+)</name>
        <dbReference type="ChEBI" id="CHEBI:29105"/>
        <label>1</label>
    </ligand>
</feature>
<comment type="subunit">
    <text evidence="7">Monomer.</text>
</comment>
<evidence type="ECO:0000313" key="9">
    <source>
        <dbReference type="EMBL" id="GLS84487.1"/>
    </source>
</evidence>
<comment type="pathway">
    <text evidence="2 7">Secondary metabolite metabolism; methylglyoxal degradation; (R)-lactate from methylglyoxal: step 2/2.</text>
</comment>
<comment type="caution">
    <text evidence="9">The sequence shown here is derived from an EMBL/GenBank/DDBJ whole genome shotgun (WGS) entry which is preliminary data.</text>
</comment>
<organism evidence="9 10">
    <name type="scientific">Paraferrimonas haliotis</name>
    <dbReference type="NCBI Taxonomy" id="2013866"/>
    <lineage>
        <taxon>Bacteria</taxon>
        <taxon>Pseudomonadati</taxon>
        <taxon>Pseudomonadota</taxon>
        <taxon>Gammaproteobacteria</taxon>
        <taxon>Alteromonadales</taxon>
        <taxon>Ferrimonadaceae</taxon>
        <taxon>Paraferrimonas</taxon>
    </lineage>
</organism>
<dbReference type="Pfam" id="PF16123">
    <property type="entry name" value="HAGH_C"/>
    <property type="match status" value="1"/>
</dbReference>
<dbReference type="RefSeq" id="WP_095500414.1">
    <property type="nucleotide sequence ID" value="NZ_BSPO01000003.1"/>
</dbReference>
<evidence type="ECO:0000256" key="7">
    <source>
        <dbReference type="HAMAP-Rule" id="MF_01374"/>
    </source>
</evidence>
<dbReference type="Proteomes" id="UP001157439">
    <property type="component" value="Unassembled WGS sequence"/>
</dbReference>
<keyword evidence="10" id="KW-1185">Reference proteome</keyword>
<dbReference type="InterPro" id="IPR032282">
    <property type="entry name" value="HAGH_C"/>
</dbReference>
<dbReference type="HAMAP" id="MF_01374">
    <property type="entry name" value="Glyoxalase_2"/>
    <property type="match status" value="1"/>
</dbReference>
<feature type="binding site" evidence="7">
    <location>
        <position position="59"/>
    </location>
    <ligand>
        <name>Zn(2+)</name>
        <dbReference type="ChEBI" id="CHEBI:29105"/>
        <label>2</label>
    </ligand>
</feature>
<feature type="binding site" evidence="7">
    <location>
        <position position="132"/>
    </location>
    <ligand>
        <name>Zn(2+)</name>
        <dbReference type="ChEBI" id="CHEBI:29105"/>
        <label>2</label>
    </ligand>
</feature>
<dbReference type="InterPro" id="IPR035680">
    <property type="entry name" value="Clx_II_MBL"/>
</dbReference>
<dbReference type="GO" id="GO:0019243">
    <property type="term" value="P:methylglyoxal catabolic process to D-lactate via S-lactoyl-glutathione"/>
    <property type="evidence" value="ECO:0007669"/>
    <property type="project" value="UniProtKB-UniRule"/>
</dbReference>
<dbReference type="GO" id="GO:0004416">
    <property type="term" value="F:hydroxyacylglutathione hydrolase activity"/>
    <property type="evidence" value="ECO:0007669"/>
    <property type="project" value="UniProtKB-UniRule"/>
</dbReference>
<evidence type="ECO:0000256" key="3">
    <source>
        <dbReference type="ARBA" id="ARBA00006759"/>
    </source>
</evidence>
<dbReference type="Gene3D" id="3.60.15.10">
    <property type="entry name" value="Ribonuclease Z/Hydroxyacylglutathione hydrolase-like"/>
    <property type="match status" value="1"/>
</dbReference>
<accession>A0AA37TN37</accession>
<evidence type="ECO:0000259" key="8">
    <source>
        <dbReference type="SMART" id="SM00849"/>
    </source>
</evidence>
<proteinExistence type="inferred from homology"/>
<feature type="binding site" evidence="7">
    <location>
        <position position="132"/>
    </location>
    <ligand>
        <name>Zn(2+)</name>
        <dbReference type="ChEBI" id="CHEBI:29105"/>
        <label>1</label>
    </ligand>
</feature>
<feature type="binding site" evidence="7">
    <location>
        <position position="57"/>
    </location>
    <ligand>
        <name>Zn(2+)</name>
        <dbReference type="ChEBI" id="CHEBI:29105"/>
        <label>1</label>
    </ligand>
</feature>
<dbReference type="AlphaFoldDB" id="A0AA37TN37"/>
<dbReference type="GO" id="GO:0046872">
    <property type="term" value="F:metal ion binding"/>
    <property type="evidence" value="ECO:0007669"/>
    <property type="project" value="UniProtKB-KW"/>
</dbReference>
<dbReference type="PANTHER" id="PTHR43705">
    <property type="entry name" value="HYDROXYACYLGLUTATHIONE HYDROLASE"/>
    <property type="match status" value="1"/>
</dbReference>
<dbReference type="PIRSF" id="PIRSF005457">
    <property type="entry name" value="Glx"/>
    <property type="match status" value="1"/>
</dbReference>
<dbReference type="Pfam" id="PF00753">
    <property type="entry name" value="Lactamase_B"/>
    <property type="match status" value="1"/>
</dbReference>
<evidence type="ECO:0000256" key="1">
    <source>
        <dbReference type="ARBA" id="ARBA00001623"/>
    </source>
</evidence>
<comment type="cofactor">
    <cofactor evidence="7">
        <name>Zn(2+)</name>
        <dbReference type="ChEBI" id="CHEBI:29105"/>
    </cofactor>
    <text evidence="7">Binds 2 Zn(2+) ions per subunit.</text>
</comment>
<dbReference type="InterPro" id="IPR017782">
    <property type="entry name" value="Hydroxyacylglutathione_Hdrlase"/>
</dbReference>
<evidence type="ECO:0000256" key="4">
    <source>
        <dbReference type="ARBA" id="ARBA00022723"/>
    </source>
</evidence>
<dbReference type="NCBIfam" id="TIGR03413">
    <property type="entry name" value="GSH_gloB"/>
    <property type="match status" value="1"/>
</dbReference>
<feature type="binding site" evidence="7">
    <location>
        <position position="60"/>
    </location>
    <ligand>
        <name>Zn(2+)</name>
        <dbReference type="ChEBI" id="CHEBI:29105"/>
        <label>2</label>
    </ligand>
</feature>
<comment type="catalytic activity">
    <reaction evidence="1 7">
        <text>an S-(2-hydroxyacyl)glutathione + H2O = a 2-hydroxy carboxylate + glutathione + H(+)</text>
        <dbReference type="Rhea" id="RHEA:21864"/>
        <dbReference type="ChEBI" id="CHEBI:15377"/>
        <dbReference type="ChEBI" id="CHEBI:15378"/>
        <dbReference type="ChEBI" id="CHEBI:57925"/>
        <dbReference type="ChEBI" id="CHEBI:58896"/>
        <dbReference type="ChEBI" id="CHEBI:71261"/>
        <dbReference type="EC" id="3.1.2.6"/>
    </reaction>
</comment>
<sequence length="258" mass="28914">MIQVDAIAAFSDNYIWCLHQDNNDRCVVVDPGSAQEVITYLKENKLVLEAVLITHHHWDHTNGLTDLIDFCNGDLTIYASEHCQLDVDYKALHHGSAIYLSGLDLELTVIATPGHTLDHICYLGDDKLFCGDTLFSGGCGRLFEGTAEQMHASLQRLAKLPASTQVFCTHEYTSANLSFAKAVEPSNQALIHYQQQVQDWRKLERPSLPSSIANELKINPFLRCHLPSVQESIARHSQQPVNDSVTAFKLLRQWKDSA</sequence>
<dbReference type="InterPro" id="IPR050110">
    <property type="entry name" value="Glyoxalase_II_hydrolase"/>
</dbReference>
<dbReference type="SUPFAM" id="SSF56281">
    <property type="entry name" value="Metallo-hydrolase/oxidoreductase"/>
    <property type="match status" value="1"/>
</dbReference>
<feature type="binding site" evidence="7">
    <location>
        <position position="55"/>
    </location>
    <ligand>
        <name>Zn(2+)</name>
        <dbReference type="ChEBI" id="CHEBI:29105"/>
        <label>1</label>
    </ligand>
</feature>
<dbReference type="SMART" id="SM00849">
    <property type="entry name" value="Lactamase_B"/>
    <property type="match status" value="1"/>
</dbReference>
<dbReference type="PANTHER" id="PTHR43705:SF1">
    <property type="entry name" value="HYDROXYACYLGLUTATHIONE HYDROLASE GLOB"/>
    <property type="match status" value="1"/>
</dbReference>
<comment type="similarity">
    <text evidence="3 7">Belongs to the metallo-beta-lactamase superfamily. Glyoxalase II family.</text>
</comment>
<evidence type="ECO:0000313" key="10">
    <source>
        <dbReference type="Proteomes" id="UP001157439"/>
    </source>
</evidence>
<evidence type="ECO:0000256" key="2">
    <source>
        <dbReference type="ARBA" id="ARBA00004963"/>
    </source>
</evidence>
<reference evidence="9 10" key="1">
    <citation type="journal article" date="2014" name="Int. J. Syst. Evol. Microbiol.">
        <title>Complete genome sequence of Corynebacterium casei LMG S-19264T (=DSM 44701T), isolated from a smear-ripened cheese.</title>
        <authorList>
            <consortium name="US DOE Joint Genome Institute (JGI-PGF)"/>
            <person name="Walter F."/>
            <person name="Albersmeier A."/>
            <person name="Kalinowski J."/>
            <person name="Ruckert C."/>
        </authorList>
    </citation>
    <scope>NUCLEOTIDE SEQUENCE [LARGE SCALE GENOMIC DNA]</scope>
    <source>
        <strain evidence="9 10">NBRC 112785</strain>
    </source>
</reference>
<dbReference type="InterPro" id="IPR036866">
    <property type="entry name" value="RibonucZ/Hydroxyglut_hydro"/>
</dbReference>
<keyword evidence="4 7" id="KW-0479">Metal-binding</keyword>
<dbReference type="InterPro" id="IPR001279">
    <property type="entry name" value="Metallo-B-lactamas"/>
</dbReference>
<keyword evidence="6 7" id="KW-0862">Zinc</keyword>
<dbReference type="EMBL" id="BSPO01000003">
    <property type="protein sequence ID" value="GLS84487.1"/>
    <property type="molecule type" value="Genomic_DNA"/>
</dbReference>
<feature type="domain" description="Metallo-beta-lactamase" evidence="8">
    <location>
        <begin position="12"/>
        <end position="170"/>
    </location>
</feature>
<evidence type="ECO:0000256" key="5">
    <source>
        <dbReference type="ARBA" id="ARBA00022801"/>
    </source>
</evidence>
<comment type="function">
    <text evidence="7">Thiolesterase that catalyzes the hydrolysis of S-D-lactoyl-glutathione to form glutathione and D-lactic acid.</text>
</comment>
<name>A0AA37TN37_9GAMM</name>
<evidence type="ECO:0000256" key="6">
    <source>
        <dbReference type="ARBA" id="ARBA00022833"/>
    </source>
</evidence>
<gene>
    <name evidence="7 9" type="primary">gloB</name>
    <name evidence="9" type="ORF">GCM10007894_24640</name>
</gene>
<keyword evidence="5 7" id="KW-0378">Hydrolase</keyword>